<comment type="similarity">
    <text evidence="8">Belongs to the tRNA(Ile)-lysidine synthase family.</text>
</comment>
<dbReference type="PANTHER" id="PTHR43033:SF1">
    <property type="entry name" value="TRNA(ILE)-LYSIDINE SYNTHASE-RELATED"/>
    <property type="match status" value="1"/>
</dbReference>
<reference evidence="10" key="2">
    <citation type="journal article" date="2021" name="PeerJ">
        <title>Extensive microbial diversity within the chicken gut microbiome revealed by metagenomics and culture.</title>
        <authorList>
            <person name="Gilroy R."/>
            <person name="Ravi A."/>
            <person name="Getino M."/>
            <person name="Pursley I."/>
            <person name="Horton D.L."/>
            <person name="Alikhan N.F."/>
            <person name="Baker D."/>
            <person name="Gharbi K."/>
            <person name="Hall N."/>
            <person name="Watson M."/>
            <person name="Adriaenssens E.M."/>
            <person name="Foster-Nyarko E."/>
            <person name="Jarju S."/>
            <person name="Secka A."/>
            <person name="Antonio M."/>
            <person name="Oren A."/>
            <person name="Chaudhuri R.R."/>
            <person name="La Ragione R."/>
            <person name="Hildebrand F."/>
            <person name="Pallen M.J."/>
        </authorList>
    </citation>
    <scope>NUCLEOTIDE SEQUENCE</scope>
    <source>
        <strain evidence="10">4920</strain>
    </source>
</reference>
<comment type="function">
    <text evidence="8">Ligates lysine onto the cytidine present at position 34 of the AUA codon-specific tRNA(Ile) that contains the anticodon CAU, in an ATP-dependent manner. Cytidine is converted to lysidine, thus changing the amino acid specificity of the tRNA from methionine to isoleucine.</text>
</comment>
<dbReference type="Proteomes" id="UP000886743">
    <property type="component" value="Unassembled WGS sequence"/>
</dbReference>
<evidence type="ECO:0000256" key="1">
    <source>
        <dbReference type="ARBA" id="ARBA00004496"/>
    </source>
</evidence>
<dbReference type="InterPro" id="IPR011063">
    <property type="entry name" value="TilS/TtcA_N"/>
</dbReference>
<keyword evidence="6 8" id="KW-0067">ATP-binding</keyword>
<dbReference type="GO" id="GO:0006400">
    <property type="term" value="P:tRNA modification"/>
    <property type="evidence" value="ECO:0007669"/>
    <property type="project" value="UniProtKB-UniRule"/>
</dbReference>
<keyword evidence="4 8" id="KW-0819">tRNA processing</keyword>
<keyword evidence="5 8" id="KW-0547">Nucleotide-binding</keyword>
<feature type="binding site" evidence="8">
    <location>
        <begin position="32"/>
        <end position="37"/>
    </location>
    <ligand>
        <name>ATP</name>
        <dbReference type="ChEBI" id="CHEBI:30616"/>
    </ligand>
</feature>
<evidence type="ECO:0000256" key="6">
    <source>
        <dbReference type="ARBA" id="ARBA00022840"/>
    </source>
</evidence>
<dbReference type="InterPro" id="IPR012795">
    <property type="entry name" value="tRNA_Ile_lys_synt_N"/>
</dbReference>
<evidence type="ECO:0000256" key="5">
    <source>
        <dbReference type="ARBA" id="ARBA00022741"/>
    </source>
</evidence>
<dbReference type="Pfam" id="PF01171">
    <property type="entry name" value="ATP_bind_3"/>
    <property type="match status" value="1"/>
</dbReference>
<evidence type="ECO:0000313" key="10">
    <source>
        <dbReference type="EMBL" id="HIV02988.1"/>
    </source>
</evidence>
<dbReference type="GO" id="GO:0005524">
    <property type="term" value="F:ATP binding"/>
    <property type="evidence" value="ECO:0007669"/>
    <property type="project" value="UniProtKB-UniRule"/>
</dbReference>
<proteinExistence type="inferred from homology"/>
<dbReference type="EMBL" id="DVOF01000155">
    <property type="protein sequence ID" value="HIV02988.1"/>
    <property type="molecule type" value="Genomic_DNA"/>
</dbReference>
<dbReference type="Gene3D" id="3.40.50.620">
    <property type="entry name" value="HUPs"/>
    <property type="match status" value="1"/>
</dbReference>
<comment type="subcellular location">
    <subcellularLocation>
        <location evidence="1 8">Cytoplasm</location>
    </subcellularLocation>
</comment>
<dbReference type="SUPFAM" id="SSF82829">
    <property type="entry name" value="MesJ substrate recognition domain-like"/>
    <property type="match status" value="1"/>
</dbReference>
<protein>
    <recommendedName>
        <fullName evidence="8">tRNA(Ile)-lysidine synthase</fullName>
        <ecNumber evidence="8">6.3.4.19</ecNumber>
    </recommendedName>
    <alternativeName>
        <fullName evidence="8">tRNA(Ile)-2-lysyl-cytidine synthase</fullName>
    </alternativeName>
    <alternativeName>
        <fullName evidence="8">tRNA(Ile)-lysidine synthetase</fullName>
    </alternativeName>
</protein>
<dbReference type="Pfam" id="PF11734">
    <property type="entry name" value="TilS_C"/>
    <property type="match status" value="1"/>
</dbReference>
<dbReference type="GO" id="GO:0032267">
    <property type="term" value="F:tRNA(Ile)-lysidine synthase activity"/>
    <property type="evidence" value="ECO:0007669"/>
    <property type="project" value="UniProtKB-EC"/>
</dbReference>
<evidence type="ECO:0000313" key="11">
    <source>
        <dbReference type="Proteomes" id="UP000886743"/>
    </source>
</evidence>
<dbReference type="NCBIfam" id="TIGR02433">
    <property type="entry name" value="lysidine_TilS_C"/>
    <property type="match status" value="1"/>
</dbReference>
<dbReference type="InterPro" id="IPR014729">
    <property type="entry name" value="Rossmann-like_a/b/a_fold"/>
</dbReference>
<reference evidence="10" key="1">
    <citation type="submission" date="2020-10" db="EMBL/GenBank/DDBJ databases">
        <authorList>
            <person name="Gilroy R."/>
        </authorList>
    </citation>
    <scope>NUCLEOTIDE SEQUENCE</scope>
    <source>
        <strain evidence="10">4920</strain>
    </source>
</reference>
<sequence length="467" mass="52281">MDDSLGFEQKIERFCICNALLGQGDRVLVCLSGGADSVCLLRVLLSLKERLSLTLYAAHVNHMLRGADADADEAFCRSLCAAHGMELFVLRADVKKIARDSAQGVEAAARQVRYDYFSELKERCALNKIATAHNKNDNAETSLMYFLRGSGIDGLKGIQLRRADGVVRPLLCVARAEIEAYLQQLGQEYRTDATNLSEDYTRNRIRSRLLPQLAAEYNPNLIETLADNALLLALDAQYLNERAAELEARLVTEQKDGGYTVDVEGYCAAERAPRLRVLRQTIARMGTAPSYAAVMRCDALFHGNMQGKAVSITDTLFARREYGAVRIYRAQDTDGGFSYPLLIGEKQYVKEADTWFFSRLLTKEQFAAEADFGQKNCAYFDYNSMSGQIYIRSRKNGDIFAPFGMEGKKKLKEYLIDEKVSAPMRGRVPLIGCGGEILWVCGHRRSALYPVLEGTKTILKIVFWEGR</sequence>
<evidence type="ECO:0000259" key="9">
    <source>
        <dbReference type="SMART" id="SM00977"/>
    </source>
</evidence>
<dbReference type="PANTHER" id="PTHR43033">
    <property type="entry name" value="TRNA(ILE)-LYSIDINE SYNTHASE-RELATED"/>
    <property type="match status" value="1"/>
</dbReference>
<evidence type="ECO:0000256" key="4">
    <source>
        <dbReference type="ARBA" id="ARBA00022694"/>
    </source>
</evidence>
<dbReference type="EC" id="6.3.4.19" evidence="8"/>
<feature type="domain" description="Lysidine-tRNA(Ile) synthetase C-terminal" evidence="9">
    <location>
        <begin position="389"/>
        <end position="461"/>
    </location>
</feature>
<dbReference type="GO" id="GO:0005737">
    <property type="term" value="C:cytoplasm"/>
    <property type="evidence" value="ECO:0007669"/>
    <property type="project" value="UniProtKB-SubCell"/>
</dbReference>
<keyword evidence="2 8" id="KW-0963">Cytoplasm</keyword>
<dbReference type="SMART" id="SM00977">
    <property type="entry name" value="TilS_C"/>
    <property type="match status" value="1"/>
</dbReference>
<evidence type="ECO:0000256" key="2">
    <source>
        <dbReference type="ARBA" id="ARBA00022490"/>
    </source>
</evidence>
<dbReference type="NCBIfam" id="TIGR02432">
    <property type="entry name" value="lysidine_TilS_N"/>
    <property type="match status" value="1"/>
</dbReference>
<evidence type="ECO:0000256" key="3">
    <source>
        <dbReference type="ARBA" id="ARBA00022598"/>
    </source>
</evidence>
<dbReference type="CDD" id="cd01992">
    <property type="entry name" value="TilS_N"/>
    <property type="match status" value="1"/>
</dbReference>
<gene>
    <name evidence="8 10" type="primary">tilS</name>
    <name evidence="10" type="ORF">IAC74_05385</name>
</gene>
<dbReference type="InterPro" id="IPR012796">
    <property type="entry name" value="Lysidine-tRNA-synth_C"/>
</dbReference>
<name>A0A9D1NIC8_9FIRM</name>
<dbReference type="SUPFAM" id="SSF56037">
    <property type="entry name" value="PheT/TilS domain"/>
    <property type="match status" value="1"/>
</dbReference>
<comment type="caution">
    <text evidence="10">The sequence shown here is derived from an EMBL/GenBank/DDBJ whole genome shotgun (WGS) entry which is preliminary data.</text>
</comment>
<evidence type="ECO:0000256" key="7">
    <source>
        <dbReference type="ARBA" id="ARBA00048539"/>
    </source>
</evidence>
<comment type="domain">
    <text evidence="8">The N-terminal region contains the highly conserved SGGXDS motif, predicted to be a P-loop motif involved in ATP binding.</text>
</comment>
<dbReference type="SUPFAM" id="SSF52402">
    <property type="entry name" value="Adenine nucleotide alpha hydrolases-like"/>
    <property type="match status" value="1"/>
</dbReference>
<comment type="catalytic activity">
    <reaction evidence="7 8">
        <text>cytidine(34) in tRNA(Ile2) + L-lysine + ATP = lysidine(34) in tRNA(Ile2) + AMP + diphosphate + H(+)</text>
        <dbReference type="Rhea" id="RHEA:43744"/>
        <dbReference type="Rhea" id="RHEA-COMP:10625"/>
        <dbReference type="Rhea" id="RHEA-COMP:10670"/>
        <dbReference type="ChEBI" id="CHEBI:15378"/>
        <dbReference type="ChEBI" id="CHEBI:30616"/>
        <dbReference type="ChEBI" id="CHEBI:32551"/>
        <dbReference type="ChEBI" id="CHEBI:33019"/>
        <dbReference type="ChEBI" id="CHEBI:82748"/>
        <dbReference type="ChEBI" id="CHEBI:83665"/>
        <dbReference type="ChEBI" id="CHEBI:456215"/>
        <dbReference type="EC" id="6.3.4.19"/>
    </reaction>
</comment>
<dbReference type="InterPro" id="IPR012094">
    <property type="entry name" value="tRNA_Ile_lys_synt"/>
</dbReference>
<evidence type="ECO:0000256" key="8">
    <source>
        <dbReference type="HAMAP-Rule" id="MF_01161"/>
    </source>
</evidence>
<organism evidence="10 11">
    <name type="scientific">Candidatus Aphodoplasma excrementigallinarum</name>
    <dbReference type="NCBI Taxonomy" id="2840673"/>
    <lineage>
        <taxon>Bacteria</taxon>
        <taxon>Bacillati</taxon>
        <taxon>Bacillota</taxon>
        <taxon>Clostridia</taxon>
        <taxon>Eubacteriales</taxon>
        <taxon>Candidatus Aphodoplasma</taxon>
    </lineage>
</organism>
<dbReference type="HAMAP" id="MF_01161">
    <property type="entry name" value="tRNA_Ile_lys_synt"/>
    <property type="match status" value="1"/>
</dbReference>
<dbReference type="AlphaFoldDB" id="A0A9D1NIC8"/>
<dbReference type="Gene3D" id="1.20.59.20">
    <property type="match status" value="1"/>
</dbReference>
<keyword evidence="3 8" id="KW-0436">Ligase</keyword>
<accession>A0A9D1NIC8</accession>